<feature type="region of interest" description="Disordered" evidence="2">
    <location>
        <begin position="450"/>
        <end position="478"/>
    </location>
</feature>
<dbReference type="InterPro" id="IPR004177">
    <property type="entry name" value="DDHD_dom"/>
</dbReference>
<dbReference type="PANTHER" id="PTHR23509:SF7">
    <property type="entry name" value="PHOSPHOLIPASE DDHD2"/>
    <property type="match status" value="1"/>
</dbReference>
<dbReference type="CTD" id="23259"/>
<evidence type="ECO:0000259" key="3">
    <source>
        <dbReference type="PROSITE" id="PS50918"/>
    </source>
</evidence>
<dbReference type="Pfam" id="PF23464">
    <property type="entry name" value="WWE_3"/>
    <property type="match status" value="1"/>
</dbReference>
<dbReference type="GO" id="GO:0046872">
    <property type="term" value="F:metal ion binding"/>
    <property type="evidence" value="ECO:0007669"/>
    <property type="project" value="InterPro"/>
</dbReference>
<dbReference type="Pfam" id="PF23463">
    <property type="entry name" value="WWE_2"/>
    <property type="match status" value="1"/>
</dbReference>
<dbReference type="KEGG" id="char:105904650"/>
<dbReference type="RefSeq" id="XP_042565397.1">
    <property type="nucleotide sequence ID" value="XM_042709463.1"/>
</dbReference>
<comment type="similarity">
    <text evidence="1">Belongs to the PA-PLA1 family.</text>
</comment>
<evidence type="ECO:0000256" key="2">
    <source>
        <dbReference type="SAM" id="MobiDB-lite"/>
    </source>
</evidence>
<organism evidence="5 6">
    <name type="scientific">Clupea harengus</name>
    <name type="common">Atlantic herring</name>
    <dbReference type="NCBI Taxonomy" id="7950"/>
    <lineage>
        <taxon>Eukaryota</taxon>
        <taxon>Metazoa</taxon>
        <taxon>Chordata</taxon>
        <taxon>Craniata</taxon>
        <taxon>Vertebrata</taxon>
        <taxon>Euteleostomi</taxon>
        <taxon>Actinopterygii</taxon>
        <taxon>Neopterygii</taxon>
        <taxon>Teleostei</taxon>
        <taxon>Clupei</taxon>
        <taxon>Clupeiformes</taxon>
        <taxon>Clupeoidei</taxon>
        <taxon>Clupeidae</taxon>
        <taxon>Clupea</taxon>
    </lineage>
</organism>
<dbReference type="GO" id="GO:0004620">
    <property type="term" value="F:phospholipase activity"/>
    <property type="evidence" value="ECO:0007669"/>
    <property type="project" value="TreeGrafter"/>
</dbReference>
<feature type="region of interest" description="Disordered" evidence="2">
    <location>
        <begin position="345"/>
        <end position="388"/>
    </location>
</feature>
<dbReference type="PROSITE" id="PS51043">
    <property type="entry name" value="DDHD"/>
    <property type="match status" value="1"/>
</dbReference>
<reference evidence="6" key="1">
    <citation type="submission" date="2025-08" db="UniProtKB">
        <authorList>
            <consortium name="RefSeq"/>
        </authorList>
    </citation>
    <scope>IDENTIFICATION</scope>
</reference>
<evidence type="ECO:0000313" key="6">
    <source>
        <dbReference type="RefSeq" id="XP_042565397.1"/>
    </source>
</evidence>
<evidence type="ECO:0000256" key="1">
    <source>
        <dbReference type="ARBA" id="ARBA00038464"/>
    </source>
</evidence>
<keyword evidence="5" id="KW-1185">Reference proteome</keyword>
<evidence type="ECO:0000259" key="4">
    <source>
        <dbReference type="PROSITE" id="PS51043"/>
    </source>
</evidence>
<dbReference type="InterPro" id="IPR004170">
    <property type="entry name" value="WWE_dom"/>
</dbReference>
<dbReference type="GO" id="GO:0004806">
    <property type="term" value="F:triacylglycerol lipase activity"/>
    <property type="evidence" value="ECO:0007669"/>
    <property type="project" value="TreeGrafter"/>
</dbReference>
<dbReference type="Proteomes" id="UP000515152">
    <property type="component" value="Chromosome 12"/>
</dbReference>
<dbReference type="PANTHER" id="PTHR23509">
    <property type="entry name" value="PA-PL1 PHOSPHOLIPASE FAMILY"/>
    <property type="match status" value="1"/>
</dbReference>
<name>A0A8M1KNE1_CLUHA</name>
<feature type="domain" description="DDHD" evidence="4">
    <location>
        <begin position="502"/>
        <end position="702"/>
    </location>
</feature>
<dbReference type="Pfam" id="PF00536">
    <property type="entry name" value="SAM_1"/>
    <property type="match status" value="1"/>
</dbReference>
<dbReference type="InterPro" id="IPR057826">
    <property type="entry name" value="WWE_C20G8.02"/>
</dbReference>
<dbReference type="PROSITE" id="PS50918">
    <property type="entry name" value="WWE"/>
    <property type="match status" value="1"/>
</dbReference>
<accession>A0A8M1KNE1</accession>
<dbReference type="GO" id="GO:0030134">
    <property type="term" value="C:COPII-coated ER to Golgi transport vesicle"/>
    <property type="evidence" value="ECO:0007669"/>
    <property type="project" value="TreeGrafter"/>
</dbReference>
<protein>
    <submittedName>
        <fullName evidence="6">Phospholipase DDHD2</fullName>
    </submittedName>
</protein>
<dbReference type="GeneID" id="105904650"/>
<proteinExistence type="inferred from homology"/>
<dbReference type="Pfam" id="PF02862">
    <property type="entry name" value="DDHD"/>
    <property type="match status" value="1"/>
</dbReference>
<dbReference type="InterPro" id="IPR001660">
    <property type="entry name" value="SAM"/>
</dbReference>
<dbReference type="InterPro" id="IPR057825">
    <property type="entry name" value="WWE_SEC23-DDH2"/>
</dbReference>
<feature type="region of interest" description="Disordered" evidence="2">
    <location>
        <begin position="139"/>
        <end position="161"/>
    </location>
</feature>
<dbReference type="OrthoDB" id="69269at2759"/>
<sequence length="721" mass="80104">MASKGSLSEPVRPHWFYCPPAGEKSPWLPLSYEDSHKLEEAYAWSQELGQEQEKDVVVPVEGSRYDVRLKERSRHAVYWSEPPSEVRRGLWFYKGSKESGYTPYPEDASHILEEAYRSAVALNEWRKKVELPTGGTIFLQSPKSCPHPAQRRPTPPTEPTPSRVVVRGLENVQIDIPEGEPDTVDHLVFMVHGIGPTCDLRMRTLVHCVNDFRSASLGLINSHFRETEGLSGIGRVEFLPITWHDVLHSDTGVDKDMERITLPSISVLRHFGNDTLLDVFFYNSPKYCQVIVDTVASDINRLHALFLQRHPGFTGAVSLAGHSLGSIILFDLLTNQKKSTEEEVVAEESDDSCQSDKAVTASDMSVTASDESETASDESVMASDESESLEDILRGRGLEEHLHVLQREQVDSESLLLCTENDLKDLGIPLGPRKKILDLAKKFKRSRAGTSLPVPNGRVAQETAGPPPHGTRIPEGTTSSSTISYHCSGVGTGQVSVNYPQLAFSPQAFFALGSPIGMFLTVRGLKRMAPDYSLPTCKSFYNIYHPYDPVAYRIEPLVLPAGVELPPVLLPHYKGRKRMHLELRDGLTRVSSEVLGSLRNVWQVFSQVPNSALPLLGQGSDAAFNTSSDTQDDRMSVATGTSQEAQRKDVKVGMLNGGRRFDYVLQEKPIEIFNQYLFAIQSHLCYWESEDTALLVLREIYEQQKAPGSHPTHAAGGDVVM</sequence>
<evidence type="ECO:0000313" key="5">
    <source>
        <dbReference type="Proteomes" id="UP000515152"/>
    </source>
</evidence>
<dbReference type="SMART" id="SM00454">
    <property type="entry name" value="SAM"/>
    <property type="match status" value="1"/>
</dbReference>
<feature type="region of interest" description="Disordered" evidence="2">
    <location>
        <begin position="624"/>
        <end position="643"/>
    </location>
</feature>
<dbReference type="InterPro" id="IPR058055">
    <property type="entry name" value="PA-PLA1"/>
</dbReference>
<dbReference type="AlphaFoldDB" id="A0A8M1KNE1"/>
<dbReference type="SMART" id="SM01127">
    <property type="entry name" value="DDHD"/>
    <property type="match status" value="1"/>
</dbReference>
<feature type="domain" description="WWE" evidence="3">
    <location>
        <begin position="1"/>
        <end position="88"/>
    </location>
</feature>
<gene>
    <name evidence="6" type="primary">ddhd2</name>
</gene>